<feature type="transmembrane region" description="Helical" evidence="3">
    <location>
        <begin position="374"/>
        <end position="396"/>
    </location>
</feature>
<dbReference type="RefSeq" id="WP_166232773.1">
    <property type="nucleotide sequence ID" value="NZ_CP049865.1"/>
</dbReference>
<evidence type="ECO:0000313" key="5">
    <source>
        <dbReference type="EMBL" id="QIK71918.1"/>
    </source>
</evidence>
<organism evidence="5 6">
    <name type="scientific">Propioniciclava coleopterorum</name>
    <dbReference type="NCBI Taxonomy" id="2714937"/>
    <lineage>
        <taxon>Bacteria</taxon>
        <taxon>Bacillati</taxon>
        <taxon>Actinomycetota</taxon>
        <taxon>Actinomycetes</taxon>
        <taxon>Propionibacteriales</taxon>
        <taxon>Propionibacteriaceae</taxon>
        <taxon>Propioniciclava</taxon>
    </lineage>
</organism>
<reference evidence="5 6" key="1">
    <citation type="submission" date="2020-03" db="EMBL/GenBank/DDBJ databases">
        <title>Propioniciclava sp. nov., isolated from Hydrophilus acuminatus.</title>
        <authorList>
            <person name="Hyun D.-W."/>
            <person name="Bae J.-W."/>
        </authorList>
    </citation>
    <scope>NUCLEOTIDE SEQUENCE [LARGE SCALE GENOMIC DNA]</scope>
    <source>
        <strain evidence="5 6">HDW11</strain>
    </source>
</reference>
<feature type="domain" description="Beta-lactamase-related" evidence="4">
    <location>
        <begin position="45"/>
        <end position="354"/>
    </location>
</feature>
<keyword evidence="3" id="KW-0472">Membrane</keyword>
<feature type="transmembrane region" description="Helical" evidence="3">
    <location>
        <begin position="403"/>
        <end position="421"/>
    </location>
</feature>
<keyword evidence="6" id="KW-1185">Reference proteome</keyword>
<dbReference type="SUPFAM" id="SSF56601">
    <property type="entry name" value="beta-lactamase/transpeptidase-like"/>
    <property type="match status" value="1"/>
</dbReference>
<comment type="similarity">
    <text evidence="1">Belongs to the beta-lactamase family.</text>
</comment>
<dbReference type="PANTHER" id="PTHR22935:SF95">
    <property type="entry name" value="BETA-LACTAMASE-LIKE 1-RELATED"/>
    <property type="match status" value="1"/>
</dbReference>
<feature type="region of interest" description="Disordered" evidence="2">
    <location>
        <begin position="448"/>
        <end position="471"/>
    </location>
</feature>
<accession>A0A6G7Y5J8</accession>
<dbReference type="Pfam" id="PF00144">
    <property type="entry name" value="Beta-lactamase"/>
    <property type="match status" value="1"/>
</dbReference>
<dbReference type="InterPro" id="IPR012338">
    <property type="entry name" value="Beta-lactam/transpept-like"/>
</dbReference>
<dbReference type="PANTHER" id="PTHR22935">
    <property type="entry name" value="PENICILLIN-BINDING PROTEIN"/>
    <property type="match status" value="1"/>
</dbReference>
<keyword evidence="3" id="KW-0812">Transmembrane</keyword>
<dbReference type="InterPro" id="IPR051478">
    <property type="entry name" value="Beta-lactamase-like_AB/R"/>
</dbReference>
<evidence type="ECO:0000256" key="3">
    <source>
        <dbReference type="SAM" id="Phobius"/>
    </source>
</evidence>
<dbReference type="AlphaFoldDB" id="A0A6G7Y5J8"/>
<dbReference type="EMBL" id="CP049865">
    <property type="protein sequence ID" value="QIK71918.1"/>
    <property type="molecule type" value="Genomic_DNA"/>
</dbReference>
<evidence type="ECO:0000259" key="4">
    <source>
        <dbReference type="Pfam" id="PF00144"/>
    </source>
</evidence>
<dbReference type="KEGG" id="prv:G7070_06095"/>
<protein>
    <submittedName>
        <fullName evidence="5">Beta-lactamase family protein</fullName>
    </submittedName>
</protein>
<feature type="compositionally biased region" description="Low complexity" evidence="2">
    <location>
        <begin position="452"/>
        <end position="471"/>
    </location>
</feature>
<dbReference type="Proteomes" id="UP000501058">
    <property type="component" value="Chromosome"/>
</dbReference>
<dbReference type="InterPro" id="IPR001466">
    <property type="entry name" value="Beta-lactam-related"/>
</dbReference>
<sequence length="471" mass="47920">MLAASLVVALALGLLVGPERQHVSTARSGDRALAERVERALGGATGGWRSLAVAEVTPDTVTWAGLGNAGAGRGTGVAPLDTTPYELGSITKTFTGSLLAQAIERGEARAEDPLASHLPELRGTPAGGVTLASLAQHSSGLPPIGATAAGSGFVASWGNEGPYASTSTAQLLRDAAAAPVDTQQPPTYSNLGFSLLGTALARAAGAPDYATLLRDRVTGPLGMADTGLAATPADIPADAAPGFHVNGLPAPRWDGEGYLPSGTATFTTLADLARWAQSQLGDGPGVAAQRPTAEMDGSGIGWAWVTTDLPAADGRPARELLWHNGGTGGFRTMLALDRAAGRGVIVLGNTTQSVDALGVALLEDRPAPVRTDPILLGVSWFVVGVAALLSLSALAAARRFRSGVHVVGSLAAAAFGLLLAWHSGPWFAVGAGSGGCCSRRRWQRPCSRRRPGAPGRCCPRGGPGSPSRGWW</sequence>
<proteinExistence type="inferred from homology"/>
<evidence type="ECO:0000313" key="6">
    <source>
        <dbReference type="Proteomes" id="UP000501058"/>
    </source>
</evidence>
<evidence type="ECO:0000256" key="2">
    <source>
        <dbReference type="SAM" id="MobiDB-lite"/>
    </source>
</evidence>
<gene>
    <name evidence="5" type="ORF">G7070_06095</name>
</gene>
<evidence type="ECO:0000256" key="1">
    <source>
        <dbReference type="ARBA" id="ARBA00038473"/>
    </source>
</evidence>
<name>A0A6G7Y5J8_9ACTN</name>
<keyword evidence="3" id="KW-1133">Transmembrane helix</keyword>
<dbReference type="Gene3D" id="3.40.710.10">
    <property type="entry name" value="DD-peptidase/beta-lactamase superfamily"/>
    <property type="match status" value="1"/>
</dbReference>